<comment type="caution">
    <text evidence="9">Lacks conserved residue(s) required for the propagation of feature annotation.</text>
</comment>
<feature type="binding site" evidence="9">
    <location>
        <position position="63"/>
    </location>
    <ligand>
        <name>substrate</name>
    </ligand>
</feature>
<dbReference type="NCBIfam" id="TIGR00652">
    <property type="entry name" value="DapF"/>
    <property type="match status" value="1"/>
</dbReference>
<dbReference type="PANTHER" id="PTHR31689:SF0">
    <property type="entry name" value="DIAMINOPIMELATE EPIMERASE"/>
    <property type="match status" value="1"/>
</dbReference>
<dbReference type="GO" id="GO:0008837">
    <property type="term" value="F:diaminopimelate epimerase activity"/>
    <property type="evidence" value="ECO:0007669"/>
    <property type="project" value="UniProtKB-UniRule"/>
</dbReference>
<evidence type="ECO:0000313" key="12">
    <source>
        <dbReference type="Proteomes" id="UP000198619"/>
    </source>
</evidence>
<feature type="binding site" evidence="9">
    <location>
        <begin position="73"/>
        <end position="74"/>
    </location>
    <ligand>
        <name>substrate</name>
    </ligand>
</feature>
<dbReference type="HAMAP" id="MF_00197">
    <property type="entry name" value="DAP_epimerase"/>
    <property type="match status" value="1"/>
</dbReference>
<evidence type="ECO:0000256" key="1">
    <source>
        <dbReference type="ARBA" id="ARBA00005196"/>
    </source>
</evidence>
<comment type="similarity">
    <text evidence="2 9">Belongs to the diaminopimelate epimerase family.</text>
</comment>
<evidence type="ECO:0000256" key="10">
    <source>
        <dbReference type="PROSITE-ProRule" id="PRU10125"/>
    </source>
</evidence>
<comment type="catalytic activity">
    <reaction evidence="8 9">
        <text>(2S,6S)-2,6-diaminopimelate = meso-2,6-diaminopimelate</text>
        <dbReference type="Rhea" id="RHEA:15393"/>
        <dbReference type="ChEBI" id="CHEBI:57609"/>
        <dbReference type="ChEBI" id="CHEBI:57791"/>
        <dbReference type="EC" id="5.1.1.7"/>
    </reaction>
</comment>
<dbReference type="AlphaFoldDB" id="A0A1I0WI60"/>
<evidence type="ECO:0000313" key="11">
    <source>
        <dbReference type="EMBL" id="SFA88067.1"/>
    </source>
</evidence>
<feature type="binding site" evidence="9">
    <location>
        <position position="191"/>
    </location>
    <ligand>
        <name>substrate</name>
    </ligand>
</feature>
<dbReference type="InterPro" id="IPR001653">
    <property type="entry name" value="DAP_epimerase_DapF"/>
</dbReference>
<dbReference type="EC" id="5.1.1.7" evidence="3 9"/>
<reference evidence="11 12" key="1">
    <citation type="submission" date="2016-10" db="EMBL/GenBank/DDBJ databases">
        <authorList>
            <person name="de Groot N.N."/>
        </authorList>
    </citation>
    <scope>NUCLEOTIDE SEQUENCE [LARGE SCALE GENOMIC DNA]</scope>
    <source>
        <strain evidence="11 12">DSM 12271</strain>
    </source>
</reference>
<feature type="binding site" evidence="9">
    <location>
        <begin position="209"/>
        <end position="210"/>
    </location>
    <ligand>
        <name>substrate</name>
    </ligand>
</feature>
<gene>
    <name evidence="9" type="primary">dapF</name>
    <name evidence="11" type="ORF">SAMN04488528_100597</name>
</gene>
<protein>
    <recommendedName>
        <fullName evidence="3 9">Diaminopimelate epimerase</fullName>
        <shortName evidence="9">DAP epimerase</shortName>
        <ecNumber evidence="3 9">5.1.1.7</ecNumber>
    </recommendedName>
    <alternativeName>
        <fullName evidence="9">PLP-independent amino acid racemase</fullName>
    </alternativeName>
</protein>
<feature type="site" description="Could be important to modulate the pK values of the two catalytic cysteine residues" evidence="9">
    <location>
        <position position="209"/>
    </location>
</feature>
<keyword evidence="6 9" id="KW-0457">Lysine biosynthesis</keyword>
<feature type="active site" description="Proton donor" evidence="9">
    <location>
        <position position="72"/>
    </location>
</feature>
<dbReference type="PROSITE" id="PS01326">
    <property type="entry name" value="DAP_EPIMERASE"/>
    <property type="match status" value="1"/>
</dbReference>
<dbReference type="Gene3D" id="3.10.310.10">
    <property type="entry name" value="Diaminopimelate Epimerase, Chain A, domain 1"/>
    <property type="match status" value="2"/>
</dbReference>
<dbReference type="GO" id="GO:0005829">
    <property type="term" value="C:cytosol"/>
    <property type="evidence" value="ECO:0007669"/>
    <property type="project" value="TreeGrafter"/>
</dbReference>
<keyword evidence="4 9" id="KW-0963">Cytoplasm</keyword>
<feature type="active site" evidence="10">
    <location>
        <position position="72"/>
    </location>
</feature>
<feature type="binding site" evidence="9">
    <location>
        <position position="11"/>
    </location>
    <ligand>
        <name>substrate</name>
    </ligand>
</feature>
<dbReference type="FunFam" id="3.10.310.10:FF:000001">
    <property type="entry name" value="Diaminopimelate epimerase"/>
    <property type="match status" value="1"/>
</dbReference>
<keyword evidence="5 9" id="KW-0028">Amino-acid biosynthesis</keyword>
<dbReference type="Proteomes" id="UP000198619">
    <property type="component" value="Unassembled WGS sequence"/>
</dbReference>
<evidence type="ECO:0000256" key="7">
    <source>
        <dbReference type="ARBA" id="ARBA00023235"/>
    </source>
</evidence>
<evidence type="ECO:0000256" key="4">
    <source>
        <dbReference type="ARBA" id="ARBA00022490"/>
    </source>
</evidence>
<evidence type="ECO:0000256" key="9">
    <source>
        <dbReference type="HAMAP-Rule" id="MF_00197"/>
    </source>
</evidence>
<proteinExistence type="inferred from homology"/>
<evidence type="ECO:0000256" key="3">
    <source>
        <dbReference type="ARBA" id="ARBA00013080"/>
    </source>
</evidence>
<evidence type="ECO:0000256" key="5">
    <source>
        <dbReference type="ARBA" id="ARBA00022605"/>
    </source>
</evidence>
<sequence>MKFTKMHGNGNDFIVIEDFERRYLKNQENIAMELCHRNFGIGADGVLFVRNTDEADIEMVIINSDGSYAAMCGNGLRCFVKYVYEKDIVKADLINVKTGDGIKSVEIKGENGITQHIKVNMGNPSFDYKDIPLSENKTLIDYPIIIKNRNYNITTLRMGVPHTVIFGELKDFNIEDGKDIETNEIFKEGTNVNFCEIVNRNHIKVITWERGAGPTLACGTGNCASAFAAKTLNLVDNKILVEVQGGKLNILIENNHVFMIGNAEFICEGNILMDL</sequence>
<comment type="subcellular location">
    <subcellularLocation>
        <location evidence="9">Cytoplasm</location>
    </subcellularLocation>
</comment>
<feature type="active site" description="Proton acceptor" evidence="9">
    <location>
        <position position="218"/>
    </location>
</feature>
<dbReference type="GO" id="GO:0009089">
    <property type="term" value="P:lysine biosynthetic process via diaminopimelate"/>
    <property type="evidence" value="ECO:0007669"/>
    <property type="project" value="UniProtKB-UniRule"/>
</dbReference>
<evidence type="ECO:0000256" key="2">
    <source>
        <dbReference type="ARBA" id="ARBA00010219"/>
    </source>
</evidence>
<dbReference type="InterPro" id="IPR018510">
    <property type="entry name" value="DAP_epimerase_AS"/>
</dbReference>
<evidence type="ECO:0000256" key="8">
    <source>
        <dbReference type="ARBA" id="ARBA00051712"/>
    </source>
</evidence>
<name>A0A1I0WI60_9CLOT</name>
<keyword evidence="12" id="KW-1185">Reference proteome</keyword>
<comment type="subunit">
    <text evidence="9">Homodimer.</text>
</comment>
<organism evidence="11 12">
    <name type="scientific">Clostridium frigidicarnis</name>
    <dbReference type="NCBI Taxonomy" id="84698"/>
    <lineage>
        <taxon>Bacteria</taxon>
        <taxon>Bacillati</taxon>
        <taxon>Bacillota</taxon>
        <taxon>Clostridia</taxon>
        <taxon>Eubacteriales</taxon>
        <taxon>Clostridiaceae</taxon>
        <taxon>Clostridium</taxon>
    </lineage>
</organism>
<dbReference type="Pfam" id="PF01678">
    <property type="entry name" value="DAP_epimerase"/>
    <property type="match status" value="2"/>
</dbReference>
<dbReference type="UniPathway" id="UPA00034">
    <property type="reaction ID" value="UER00025"/>
</dbReference>
<dbReference type="RefSeq" id="WP_090039188.1">
    <property type="nucleotide sequence ID" value="NZ_FOKI01000005.1"/>
</dbReference>
<feature type="binding site" evidence="9">
    <location>
        <begin position="219"/>
        <end position="220"/>
    </location>
    <ligand>
        <name>substrate</name>
    </ligand>
</feature>
<dbReference type="SUPFAM" id="SSF54506">
    <property type="entry name" value="Diaminopimelate epimerase-like"/>
    <property type="match status" value="2"/>
</dbReference>
<comment type="pathway">
    <text evidence="1 9">Amino-acid biosynthesis; L-lysine biosynthesis via DAP pathway; DL-2,6-diaminopimelate from LL-2,6-diaminopimelate: step 1/1.</text>
</comment>
<evidence type="ECO:0000256" key="6">
    <source>
        <dbReference type="ARBA" id="ARBA00023154"/>
    </source>
</evidence>
<keyword evidence="7 9" id="KW-0413">Isomerase</keyword>
<comment type="function">
    <text evidence="9">Catalyzes the stereoinversion of LL-2,6-diaminopimelate (L,L-DAP) to meso-diaminopimelate (meso-DAP), a precursor of L-lysine and an essential component of the bacterial peptidoglycan.</text>
</comment>
<dbReference type="OrthoDB" id="9805408at2"/>
<dbReference type="EMBL" id="FOKI01000005">
    <property type="protein sequence ID" value="SFA88067.1"/>
    <property type="molecule type" value="Genomic_DNA"/>
</dbReference>
<dbReference type="STRING" id="84698.SAMN04488528_100597"/>
<accession>A0A1I0WI60</accession>
<feature type="site" description="Could be important to modulate the pK values of the two catalytic cysteine residues" evidence="9">
    <location>
        <position position="162"/>
    </location>
</feature>
<dbReference type="PANTHER" id="PTHR31689">
    <property type="entry name" value="DIAMINOPIMELATE EPIMERASE, CHLOROPLASTIC"/>
    <property type="match status" value="1"/>
</dbReference>